<dbReference type="RefSeq" id="WP_052604704.1">
    <property type="nucleotide sequence ID" value="NZ_JXYS01000023.1"/>
</dbReference>
<evidence type="ECO:0000313" key="1">
    <source>
        <dbReference type="EMBL" id="KJF18197.1"/>
    </source>
</evidence>
<reference evidence="1 2" key="1">
    <citation type="submission" date="2015-01" db="EMBL/GenBank/DDBJ databases">
        <title>Draft genome of the acidophilic iron oxidizer Acidithrix ferrooxidans strain Py-F3.</title>
        <authorList>
            <person name="Poehlein A."/>
            <person name="Eisen S."/>
            <person name="Schloemann M."/>
            <person name="Johnson B.D."/>
            <person name="Daniel R."/>
            <person name="Muehling M."/>
        </authorList>
    </citation>
    <scope>NUCLEOTIDE SEQUENCE [LARGE SCALE GENOMIC DNA]</scope>
    <source>
        <strain evidence="1 2">Py-F3</strain>
    </source>
</reference>
<dbReference type="AlphaFoldDB" id="A0A0D8HKA7"/>
<proteinExistence type="predicted"/>
<evidence type="ECO:0000313" key="2">
    <source>
        <dbReference type="Proteomes" id="UP000032360"/>
    </source>
</evidence>
<keyword evidence="2" id="KW-1185">Reference proteome</keyword>
<dbReference type="EMBL" id="JXYS01000023">
    <property type="protein sequence ID" value="KJF18197.1"/>
    <property type="molecule type" value="Genomic_DNA"/>
</dbReference>
<gene>
    <name evidence="1" type="ORF">AXFE_09430</name>
</gene>
<sequence length="146" mass="15907">MTEKVTLEITLRRVAENLWLASLLDDPDLSSLATDPVSAQWELRSVVALSMGLEPLCIEFRRNYTTKPVNDGPTFSATRVDILRLEDSSTADYDSIAAALRRSHSDALKLAREALRKLVIEDSLTLAEAAAAVGITPIQAAALVEN</sequence>
<comment type="caution">
    <text evidence="1">The sequence shown here is derived from an EMBL/GenBank/DDBJ whole genome shotgun (WGS) entry which is preliminary data.</text>
</comment>
<accession>A0A0D8HKA7</accession>
<protein>
    <submittedName>
        <fullName evidence="1">Uncharacterized protein</fullName>
    </submittedName>
</protein>
<organism evidence="1 2">
    <name type="scientific">Acidithrix ferrooxidans</name>
    <dbReference type="NCBI Taxonomy" id="1280514"/>
    <lineage>
        <taxon>Bacteria</taxon>
        <taxon>Bacillati</taxon>
        <taxon>Actinomycetota</taxon>
        <taxon>Acidimicrobiia</taxon>
        <taxon>Acidimicrobiales</taxon>
        <taxon>Acidimicrobiaceae</taxon>
        <taxon>Acidithrix</taxon>
    </lineage>
</organism>
<name>A0A0D8HKA7_9ACTN</name>
<dbReference type="Proteomes" id="UP000032360">
    <property type="component" value="Unassembled WGS sequence"/>
</dbReference>